<name>A0A9Q0GAM4_9ROSI</name>
<feature type="domain" description="PH" evidence="8">
    <location>
        <begin position="266"/>
        <end position="357"/>
    </location>
</feature>
<comment type="caution">
    <text evidence="10">The sequence shown here is derived from an EMBL/GenBank/DDBJ whole genome shotgun (WGS) entry which is preliminary data.</text>
</comment>
<feature type="domain" description="PLD phosphodiesterase" evidence="9">
    <location>
        <begin position="876"/>
        <end position="903"/>
    </location>
</feature>
<evidence type="ECO:0000313" key="10">
    <source>
        <dbReference type="EMBL" id="KAJ4844971.1"/>
    </source>
</evidence>
<evidence type="ECO:0000256" key="3">
    <source>
        <dbReference type="ARBA" id="ARBA00022801"/>
    </source>
</evidence>
<dbReference type="SUPFAM" id="SSF56024">
    <property type="entry name" value="Phospholipase D/nuclease"/>
    <property type="match status" value="2"/>
</dbReference>
<dbReference type="InterPro" id="IPR011993">
    <property type="entry name" value="PH-like_dom_sf"/>
</dbReference>
<dbReference type="PANTHER" id="PTHR18896:SF76">
    <property type="entry name" value="PHOSPHOLIPASE"/>
    <property type="match status" value="1"/>
</dbReference>
<evidence type="ECO:0000256" key="6">
    <source>
        <dbReference type="PIRNR" id="PIRNR009376"/>
    </source>
</evidence>
<dbReference type="EC" id="3.1.4.4" evidence="6"/>
<feature type="region of interest" description="Disordered" evidence="7">
    <location>
        <begin position="141"/>
        <end position="167"/>
    </location>
</feature>
<sequence length="1079" mass="122041">MASSEQLAGGGPRYVQMQSEPSPPHPSHQQQQQPSHLLPSPSLISSFFSFAAQFPPPESTRIFDELPKATIVHVSRPDAGDISPVLFTYTIEFKWRLERKAAQVFYLHFALKKRAFFEEIQEKQEQVKEWLQNLGIGDHGQIVHDDDDPDDENIPLHGEESTKNRDVPSSAALPVFRPALGRQYSMSDRAKVAMQQYLNHFLGNMDIVNSREVCRFLEVSKLSFLPEYGSKLKEDYVMVKHLPNIIKNDESRKCCGCNWFSCCNDNWQKVWAVLKPGFLALLADPLDTKPVDIIVFDVLPPSDGSGESRVLLAAETKERNPLRHAFKVTCGNRSIRIRAKNGARVKDWVAAINEAGLRPPEGWCHPHRFGSFAPPRGLSEDGSQAQWFVDGGAAFEAVASAIEDAKSEIYILLYKEVALALKINSVYSKKKLLKIHENVRVLRYPDHFSTGVYLWSHHEKLVIVDHHICFIGGLDLCFGRYDTHEHRVSDNPPLVWPGKDYYNPRESEPNSWEDAMKDELDRGKFPRMPWHDVHCAVWGPPCRDLARHFVQRWNYAKRNKAPYEETIPLLMPQHHMVIPHYMGQKGEVQVGSEDVTDDYQGIKRQDSFSCSSSFQDIPLLLPQEADGVDGSNEGPKSNGLETGRSLSNAFRKSKVEPVAQDMPMKGFVDDHDFYDLHGKISSDLLAKSGTKTSDLEWWEMQDRFDQIGSIDEAGQVGPRSSCHCQVIRSVSQWSAGTSQIEESIHSAYCSLIEKSEHFIYIENQFFISGLAADEIIRNRVLDALYRRITRAYNEKRGFRVIIVVPLLPGFQGGLDDGGAASVRAIMHWQYRTICRGQSSILQNLYDLLGPRTHDYISFYGLRSYGQLFDGGPVATSQVYVHSKIMIIDDRIALIGSANINDRSLLGSRDSEIGVLIEDKELVDSSMGGKPWKAGKFSLSLRLSLWCEHLGLSTRENKQIIDPVIDTTYRDIWAATAKTNTMIYQDVFSCIPSDLIHTRAALRQSAALCKEKVAHNTIDLGIAPKKLESYQNGDISNTDPLERLRSVKGHLVSFPLDFMSKEDLRPVFNESEYYASQVFH</sequence>
<dbReference type="OrthoDB" id="14911at2759"/>
<dbReference type="InterPro" id="IPR001736">
    <property type="entry name" value="PLipase_D/transphosphatidylase"/>
</dbReference>
<protein>
    <recommendedName>
        <fullName evidence="6">Phospholipase</fullName>
        <ecNumber evidence="6">3.1.4.4</ecNumber>
    </recommendedName>
</protein>
<evidence type="ECO:0000256" key="5">
    <source>
        <dbReference type="ARBA" id="ARBA00023098"/>
    </source>
</evidence>
<dbReference type="GO" id="GO:0035556">
    <property type="term" value="P:intracellular signal transduction"/>
    <property type="evidence" value="ECO:0007669"/>
    <property type="project" value="InterPro"/>
</dbReference>
<dbReference type="InterPro" id="IPR025202">
    <property type="entry name" value="PLD-like_dom"/>
</dbReference>
<feature type="domain" description="PLD phosphodiesterase" evidence="9">
    <location>
        <begin position="453"/>
        <end position="480"/>
    </location>
</feature>
<dbReference type="PROSITE" id="PS50003">
    <property type="entry name" value="PH_DOMAIN"/>
    <property type="match status" value="1"/>
</dbReference>
<feature type="compositionally biased region" description="Low complexity" evidence="7">
    <location>
        <begin position="27"/>
        <end position="36"/>
    </location>
</feature>
<dbReference type="GO" id="GO:0005886">
    <property type="term" value="C:plasma membrane"/>
    <property type="evidence" value="ECO:0007669"/>
    <property type="project" value="TreeGrafter"/>
</dbReference>
<dbReference type="GO" id="GO:0004630">
    <property type="term" value="F:phospholipase D activity"/>
    <property type="evidence" value="ECO:0007669"/>
    <property type="project" value="UniProtKB-UniRule"/>
</dbReference>
<feature type="region of interest" description="Disordered" evidence="7">
    <location>
        <begin position="1"/>
        <end position="36"/>
    </location>
</feature>
<dbReference type="Gene3D" id="2.30.29.30">
    <property type="entry name" value="Pleckstrin-homology domain (PH domain)/Phosphotyrosine-binding domain (PTB)"/>
    <property type="match status" value="1"/>
</dbReference>
<comment type="similarity">
    <text evidence="6">Belongs to the phospholipase D family.</text>
</comment>
<gene>
    <name evidence="10" type="primary">PLDZETA1_1</name>
    <name evidence="10" type="ORF">Tsubulata_011704</name>
</gene>
<dbReference type="InterPro" id="IPR015679">
    <property type="entry name" value="PLipase_D_fam"/>
</dbReference>
<dbReference type="AlphaFoldDB" id="A0A9Q0GAM4"/>
<dbReference type="Pfam" id="PF13091">
    <property type="entry name" value="PLDc_2"/>
    <property type="match status" value="1"/>
</dbReference>
<feature type="compositionally biased region" description="Basic and acidic residues" evidence="7">
    <location>
        <begin position="157"/>
        <end position="166"/>
    </location>
</feature>
<dbReference type="InterPro" id="IPR001849">
    <property type="entry name" value="PH_domain"/>
</dbReference>
<dbReference type="PANTHER" id="PTHR18896">
    <property type="entry name" value="PHOSPHOLIPASE D"/>
    <property type="match status" value="1"/>
</dbReference>
<reference evidence="10" key="1">
    <citation type="submission" date="2022-02" db="EMBL/GenBank/DDBJ databases">
        <authorList>
            <person name="Henning P.M."/>
            <person name="McCubbin A.G."/>
            <person name="Shore J.S."/>
        </authorList>
    </citation>
    <scope>NUCLEOTIDE SEQUENCE</scope>
    <source>
        <strain evidence="10">F60SS</strain>
        <tissue evidence="10">Leaves</tissue>
    </source>
</reference>
<dbReference type="SUPFAM" id="SSF50729">
    <property type="entry name" value="PH domain-like"/>
    <property type="match status" value="1"/>
</dbReference>
<dbReference type="CDD" id="cd01254">
    <property type="entry name" value="PH_PLD"/>
    <property type="match status" value="1"/>
</dbReference>
<accession>A0A9Q0GAM4</accession>
<comment type="catalytic activity">
    <reaction evidence="1 6">
        <text>a 1,2-diacyl-sn-glycero-3-phosphocholine + H2O = a 1,2-diacyl-sn-glycero-3-phosphate + choline + H(+)</text>
        <dbReference type="Rhea" id="RHEA:14445"/>
        <dbReference type="ChEBI" id="CHEBI:15354"/>
        <dbReference type="ChEBI" id="CHEBI:15377"/>
        <dbReference type="ChEBI" id="CHEBI:15378"/>
        <dbReference type="ChEBI" id="CHEBI:57643"/>
        <dbReference type="ChEBI" id="CHEBI:58608"/>
        <dbReference type="EC" id="3.1.4.4"/>
    </reaction>
</comment>
<evidence type="ECO:0000256" key="2">
    <source>
        <dbReference type="ARBA" id="ARBA00022737"/>
    </source>
</evidence>
<dbReference type="SMART" id="SM00233">
    <property type="entry name" value="PH"/>
    <property type="match status" value="1"/>
</dbReference>
<dbReference type="GO" id="GO:0006654">
    <property type="term" value="P:phosphatidic acid biosynthetic process"/>
    <property type="evidence" value="ECO:0007669"/>
    <property type="project" value="InterPro"/>
</dbReference>
<organism evidence="10 11">
    <name type="scientific">Turnera subulata</name>
    <dbReference type="NCBI Taxonomy" id="218843"/>
    <lineage>
        <taxon>Eukaryota</taxon>
        <taxon>Viridiplantae</taxon>
        <taxon>Streptophyta</taxon>
        <taxon>Embryophyta</taxon>
        <taxon>Tracheophyta</taxon>
        <taxon>Spermatophyta</taxon>
        <taxon>Magnoliopsida</taxon>
        <taxon>eudicotyledons</taxon>
        <taxon>Gunneridae</taxon>
        <taxon>Pentapetalae</taxon>
        <taxon>rosids</taxon>
        <taxon>fabids</taxon>
        <taxon>Malpighiales</taxon>
        <taxon>Passifloraceae</taxon>
        <taxon>Turnera</taxon>
    </lineage>
</organism>
<evidence type="ECO:0000259" key="8">
    <source>
        <dbReference type="PROSITE" id="PS50003"/>
    </source>
</evidence>
<evidence type="ECO:0000259" key="9">
    <source>
        <dbReference type="PROSITE" id="PS50035"/>
    </source>
</evidence>
<dbReference type="EMBL" id="JAKUCV010001823">
    <property type="protein sequence ID" value="KAJ4844971.1"/>
    <property type="molecule type" value="Genomic_DNA"/>
</dbReference>
<dbReference type="Proteomes" id="UP001141552">
    <property type="component" value="Unassembled WGS sequence"/>
</dbReference>
<dbReference type="SMART" id="SM00155">
    <property type="entry name" value="PLDc"/>
    <property type="match status" value="2"/>
</dbReference>
<keyword evidence="3 6" id="KW-0378">Hydrolase</keyword>
<dbReference type="InterPro" id="IPR016555">
    <property type="entry name" value="PLipase_D_euk"/>
</dbReference>
<keyword evidence="2" id="KW-0677">Repeat</keyword>
<feature type="region of interest" description="Disordered" evidence="7">
    <location>
        <begin position="624"/>
        <end position="646"/>
    </location>
</feature>
<evidence type="ECO:0000313" key="11">
    <source>
        <dbReference type="Proteomes" id="UP001141552"/>
    </source>
</evidence>
<keyword evidence="11" id="KW-1185">Reference proteome</keyword>
<evidence type="ECO:0000256" key="1">
    <source>
        <dbReference type="ARBA" id="ARBA00000798"/>
    </source>
</evidence>
<keyword evidence="4 6" id="KW-0442">Lipid degradation</keyword>
<dbReference type="PROSITE" id="PS50035">
    <property type="entry name" value="PLD"/>
    <property type="match status" value="2"/>
</dbReference>
<keyword evidence="5" id="KW-0443">Lipid metabolism</keyword>
<dbReference type="FunFam" id="3.30.870.10:FF:000011">
    <property type="entry name" value="Phospholipase"/>
    <property type="match status" value="1"/>
</dbReference>
<dbReference type="GO" id="GO:0009395">
    <property type="term" value="P:phospholipid catabolic process"/>
    <property type="evidence" value="ECO:0007669"/>
    <property type="project" value="TreeGrafter"/>
</dbReference>
<dbReference type="Gene3D" id="3.30.870.10">
    <property type="entry name" value="Endonuclease Chain A"/>
    <property type="match status" value="2"/>
</dbReference>
<reference evidence="10" key="2">
    <citation type="journal article" date="2023" name="Plants (Basel)">
        <title>Annotation of the Turnera subulata (Passifloraceae) Draft Genome Reveals the S-Locus Evolved after the Divergence of Turneroideae from Passifloroideae in a Stepwise Manner.</title>
        <authorList>
            <person name="Henning P.M."/>
            <person name="Roalson E.H."/>
            <person name="Mir W."/>
            <person name="McCubbin A.G."/>
            <person name="Shore J.S."/>
        </authorList>
    </citation>
    <scope>NUCLEOTIDE SEQUENCE</scope>
    <source>
        <strain evidence="10">F60SS</strain>
    </source>
</reference>
<evidence type="ECO:0000256" key="7">
    <source>
        <dbReference type="SAM" id="MobiDB-lite"/>
    </source>
</evidence>
<dbReference type="CDD" id="cd09141">
    <property type="entry name" value="PLDc_vPLD1_2_yPLD_like_2"/>
    <property type="match status" value="1"/>
</dbReference>
<proteinExistence type="inferred from homology"/>
<dbReference type="PIRSF" id="PIRSF009376">
    <property type="entry name" value="Phospholipase_D_euk"/>
    <property type="match status" value="1"/>
</dbReference>
<dbReference type="Pfam" id="PF00614">
    <property type="entry name" value="PLDc"/>
    <property type="match status" value="1"/>
</dbReference>
<evidence type="ECO:0000256" key="4">
    <source>
        <dbReference type="ARBA" id="ARBA00022963"/>
    </source>
</evidence>